<sequence length="752" mass="82767">MVTSQIFTATTDGNLSFLLGLKPEQLTDKVVDEKGANCCHYASRAGRVDVIEYLVQSRQFSPHKRSEVGSTPAHDAAASGKLSTLQWLLKQAKPPLSEDDQDGTGATILHLAARYGHASVVEWILDKTQTDLTVIKAASGALPLHFAASGGSVDTVQILLKESPRSVNMQMMNGATPIYIAAQSGQLEVLKLLVQKGGTVKINSYDGMSCLHAAAQSGHLECVKFLVLDQKCNVNERDFDGASPLHYAASLGHVEVVRWLLTQGGAKVTLDNLGGSPLHNAAEVGHLKVVRVLLENHCSPDITDNQGLTAAELAEKCSHDQCAKEIKAKQAGNDVEEDDTQQTWTRHLQTSTYDDRSFVTPGKLPDCEDSRTCTLSQETGECEKSDQRQTKAFDWTDNSTIRTEQIVNTSPQRTKPSQSGGISSQNQPVNNSTNFAVEEEIPVRSVVKTRTEVTRNKSFGTSDFLQRYSGVRELPPLTKRPVAPVNPVSPYDNRTRMSEAEKEEVQQLSPHTYRTRKTLLLTELNDKVRNSQVNGGGPQSDGHVHEAVSSRRPESRDVSPMSRSSPSSSVYSDSARSSPTPPSTDLIAELKKAAVAPTLKKTKKPSEEGKMNFIYSFGGPVKTGAVSNGATNHNSNGTADKLKKEKLVLEGDFDPKNFMDQIDGVDKSGNPVPDWKKQMLARNLAEKAFKEYEEKRKLEEIEARFKNMPLWKRQLIERKEAEARCLSKTWSNKKVVIKQLKACCMQEQETLK</sequence>
<dbReference type="Gene3D" id="1.25.40.20">
    <property type="entry name" value="Ankyrin repeat-containing domain"/>
    <property type="match status" value="1"/>
</dbReference>
<dbReference type="PANTHER" id="PTHR24166:SF48">
    <property type="entry name" value="PROTEIN VAPYRIN"/>
    <property type="match status" value="1"/>
</dbReference>
<dbReference type="Pfam" id="PF12796">
    <property type="entry name" value="Ank_2"/>
    <property type="match status" value="3"/>
</dbReference>
<dbReference type="SUPFAM" id="SSF48403">
    <property type="entry name" value="Ankyrin repeat"/>
    <property type="match status" value="1"/>
</dbReference>
<dbReference type="PANTHER" id="PTHR24166">
    <property type="entry name" value="ROLLING PEBBLES, ISOFORM B"/>
    <property type="match status" value="1"/>
</dbReference>
<proteinExistence type="predicted"/>
<feature type="region of interest" description="Disordered" evidence="3">
    <location>
        <begin position="395"/>
        <end position="430"/>
    </location>
</feature>
<dbReference type="InParanoid" id="K1RMU7"/>
<feature type="region of interest" description="Disordered" evidence="3">
    <location>
        <begin position="476"/>
        <end position="514"/>
    </location>
</feature>
<protein>
    <submittedName>
        <fullName evidence="4">Espin</fullName>
    </submittedName>
</protein>
<feature type="compositionally biased region" description="Polar residues" evidence="3">
    <location>
        <begin position="396"/>
        <end position="430"/>
    </location>
</feature>
<dbReference type="SMART" id="SM00248">
    <property type="entry name" value="ANK"/>
    <property type="match status" value="8"/>
</dbReference>
<dbReference type="InterPro" id="IPR036770">
    <property type="entry name" value="Ankyrin_rpt-contain_sf"/>
</dbReference>
<feature type="region of interest" description="Disordered" evidence="3">
    <location>
        <begin position="529"/>
        <end position="584"/>
    </location>
</feature>
<dbReference type="InterPro" id="IPR050889">
    <property type="entry name" value="Dendritic_Spine_Reg/Scaffold"/>
</dbReference>
<evidence type="ECO:0000256" key="3">
    <source>
        <dbReference type="SAM" id="MobiDB-lite"/>
    </source>
</evidence>
<evidence type="ECO:0000313" key="4">
    <source>
        <dbReference type="EMBL" id="EKC35721.1"/>
    </source>
</evidence>
<feature type="compositionally biased region" description="Basic and acidic residues" evidence="3">
    <location>
        <begin position="493"/>
        <end position="505"/>
    </location>
</feature>
<evidence type="ECO:0000256" key="2">
    <source>
        <dbReference type="ARBA" id="ARBA00023043"/>
    </source>
</evidence>
<keyword evidence="1" id="KW-0677">Repeat</keyword>
<accession>K1RMU7</accession>
<dbReference type="HOGENOM" id="CLU_017441_0_0_1"/>
<dbReference type="PROSITE" id="PS50297">
    <property type="entry name" value="ANK_REP_REGION"/>
    <property type="match status" value="6"/>
</dbReference>
<dbReference type="Pfam" id="PF13857">
    <property type="entry name" value="Ank_5"/>
    <property type="match status" value="1"/>
</dbReference>
<feature type="compositionally biased region" description="Low complexity" evidence="3">
    <location>
        <begin position="558"/>
        <end position="578"/>
    </location>
</feature>
<dbReference type="EMBL" id="JH816972">
    <property type="protein sequence ID" value="EKC35721.1"/>
    <property type="molecule type" value="Genomic_DNA"/>
</dbReference>
<dbReference type="InterPro" id="IPR002110">
    <property type="entry name" value="Ankyrin_rpt"/>
</dbReference>
<gene>
    <name evidence="4" type="ORF">CGI_10022140</name>
</gene>
<reference evidence="4" key="1">
    <citation type="journal article" date="2012" name="Nature">
        <title>The oyster genome reveals stress adaptation and complexity of shell formation.</title>
        <authorList>
            <person name="Zhang G."/>
            <person name="Fang X."/>
            <person name="Guo X."/>
            <person name="Li L."/>
            <person name="Luo R."/>
            <person name="Xu F."/>
            <person name="Yang P."/>
            <person name="Zhang L."/>
            <person name="Wang X."/>
            <person name="Qi H."/>
            <person name="Xiong Z."/>
            <person name="Que H."/>
            <person name="Xie Y."/>
            <person name="Holland P.W."/>
            <person name="Paps J."/>
            <person name="Zhu Y."/>
            <person name="Wu F."/>
            <person name="Chen Y."/>
            <person name="Wang J."/>
            <person name="Peng C."/>
            <person name="Meng J."/>
            <person name="Yang L."/>
            <person name="Liu J."/>
            <person name="Wen B."/>
            <person name="Zhang N."/>
            <person name="Huang Z."/>
            <person name="Zhu Q."/>
            <person name="Feng Y."/>
            <person name="Mount A."/>
            <person name="Hedgecock D."/>
            <person name="Xu Z."/>
            <person name="Liu Y."/>
            <person name="Domazet-Loso T."/>
            <person name="Du Y."/>
            <person name="Sun X."/>
            <person name="Zhang S."/>
            <person name="Liu B."/>
            <person name="Cheng P."/>
            <person name="Jiang X."/>
            <person name="Li J."/>
            <person name="Fan D."/>
            <person name="Wang W."/>
            <person name="Fu W."/>
            <person name="Wang T."/>
            <person name="Wang B."/>
            <person name="Zhang J."/>
            <person name="Peng Z."/>
            <person name="Li Y."/>
            <person name="Li N."/>
            <person name="Wang J."/>
            <person name="Chen M."/>
            <person name="He Y."/>
            <person name="Tan F."/>
            <person name="Song X."/>
            <person name="Zheng Q."/>
            <person name="Huang R."/>
            <person name="Yang H."/>
            <person name="Du X."/>
            <person name="Chen L."/>
            <person name="Yang M."/>
            <person name="Gaffney P.M."/>
            <person name="Wang S."/>
            <person name="Luo L."/>
            <person name="She Z."/>
            <person name="Ming Y."/>
            <person name="Huang W."/>
            <person name="Zhang S."/>
            <person name="Huang B."/>
            <person name="Zhang Y."/>
            <person name="Qu T."/>
            <person name="Ni P."/>
            <person name="Miao G."/>
            <person name="Wang J."/>
            <person name="Wang Q."/>
            <person name="Steinberg C.E."/>
            <person name="Wang H."/>
            <person name="Li N."/>
            <person name="Qian L."/>
            <person name="Zhang G."/>
            <person name="Li Y."/>
            <person name="Yang H."/>
            <person name="Liu X."/>
            <person name="Wang J."/>
            <person name="Yin Y."/>
            <person name="Wang J."/>
        </authorList>
    </citation>
    <scope>NUCLEOTIDE SEQUENCE [LARGE SCALE GENOMIC DNA]</scope>
    <source>
        <strain evidence="4">05x7-T-G4-1.051#20</strain>
    </source>
</reference>
<keyword evidence="2" id="KW-0040">ANK repeat</keyword>
<feature type="compositionally biased region" description="Basic and acidic residues" evidence="3">
    <location>
        <begin position="542"/>
        <end position="557"/>
    </location>
</feature>
<name>K1RMU7_MAGGI</name>
<organism evidence="4">
    <name type="scientific">Magallana gigas</name>
    <name type="common">Pacific oyster</name>
    <name type="synonym">Crassostrea gigas</name>
    <dbReference type="NCBI Taxonomy" id="29159"/>
    <lineage>
        <taxon>Eukaryota</taxon>
        <taxon>Metazoa</taxon>
        <taxon>Spiralia</taxon>
        <taxon>Lophotrochozoa</taxon>
        <taxon>Mollusca</taxon>
        <taxon>Bivalvia</taxon>
        <taxon>Autobranchia</taxon>
        <taxon>Pteriomorphia</taxon>
        <taxon>Ostreida</taxon>
        <taxon>Ostreoidea</taxon>
        <taxon>Ostreidae</taxon>
        <taxon>Magallana</taxon>
    </lineage>
</organism>
<dbReference type="AlphaFoldDB" id="K1RMU7"/>
<dbReference type="PROSITE" id="PS50088">
    <property type="entry name" value="ANK_REPEAT"/>
    <property type="match status" value="6"/>
</dbReference>
<evidence type="ECO:0000256" key="1">
    <source>
        <dbReference type="ARBA" id="ARBA00022737"/>
    </source>
</evidence>